<protein>
    <submittedName>
        <fullName evidence="2">Uncharacterized protein</fullName>
    </submittedName>
</protein>
<evidence type="ECO:0000313" key="2">
    <source>
        <dbReference type="EMBL" id="CBY42805.1"/>
    </source>
</evidence>
<name>E4Z527_OIKDI</name>
<gene>
    <name evidence="2" type="ORF">GSOID_T00026531001</name>
</gene>
<feature type="region of interest" description="Disordered" evidence="1">
    <location>
        <begin position="22"/>
        <end position="66"/>
    </location>
</feature>
<sequence length="66" mass="7374">CSQGGFSTARILKNNWAPSAKRKKGFAKFEGQSDSDSLFLSRPKKKRHGSRPPTVNRKALHQPFCS</sequence>
<feature type="non-terminal residue" evidence="2">
    <location>
        <position position="1"/>
    </location>
</feature>
<reference evidence="2" key="1">
    <citation type="journal article" date="2010" name="Science">
        <title>Plasticity of animal genome architecture unmasked by rapid evolution of a pelagic tunicate.</title>
        <authorList>
            <person name="Denoeud F."/>
            <person name="Henriet S."/>
            <person name="Mungpakdee S."/>
            <person name="Aury J.M."/>
            <person name="Da Silva C."/>
            <person name="Brinkmann H."/>
            <person name="Mikhaleva J."/>
            <person name="Olsen L.C."/>
            <person name="Jubin C."/>
            <person name="Canestro C."/>
            <person name="Bouquet J.M."/>
            <person name="Danks G."/>
            <person name="Poulain J."/>
            <person name="Campsteijn C."/>
            <person name="Adamski M."/>
            <person name="Cross I."/>
            <person name="Yadetie F."/>
            <person name="Muffato M."/>
            <person name="Louis A."/>
            <person name="Butcher S."/>
            <person name="Tsagkogeorga G."/>
            <person name="Konrad A."/>
            <person name="Singh S."/>
            <person name="Jensen M.F."/>
            <person name="Cong E.H."/>
            <person name="Eikeseth-Otteraa H."/>
            <person name="Noel B."/>
            <person name="Anthouard V."/>
            <person name="Porcel B.M."/>
            <person name="Kachouri-Lafond R."/>
            <person name="Nishino A."/>
            <person name="Ugolini M."/>
            <person name="Chourrout P."/>
            <person name="Nishida H."/>
            <person name="Aasland R."/>
            <person name="Huzurbazar S."/>
            <person name="Westhof E."/>
            <person name="Delsuc F."/>
            <person name="Lehrach H."/>
            <person name="Reinhardt R."/>
            <person name="Weissenbach J."/>
            <person name="Roy S.W."/>
            <person name="Artiguenave F."/>
            <person name="Postlethwait J.H."/>
            <person name="Manak J.R."/>
            <person name="Thompson E.M."/>
            <person name="Jaillon O."/>
            <person name="Du Pasquier L."/>
            <person name="Boudinot P."/>
            <person name="Liberles D.A."/>
            <person name="Volff J.N."/>
            <person name="Philippe H."/>
            <person name="Lenhard B."/>
            <person name="Roest Crollius H."/>
            <person name="Wincker P."/>
            <person name="Chourrout D."/>
        </authorList>
    </citation>
    <scope>NUCLEOTIDE SEQUENCE [LARGE SCALE GENOMIC DNA]</scope>
</reference>
<dbReference type="EMBL" id="FN657526">
    <property type="protein sequence ID" value="CBY42805.1"/>
    <property type="molecule type" value="Genomic_DNA"/>
</dbReference>
<proteinExistence type="predicted"/>
<accession>E4Z527</accession>
<dbReference type="Proteomes" id="UP000011014">
    <property type="component" value="Unassembled WGS sequence"/>
</dbReference>
<evidence type="ECO:0000256" key="1">
    <source>
        <dbReference type="SAM" id="MobiDB-lite"/>
    </source>
</evidence>
<dbReference type="AlphaFoldDB" id="E4Z527"/>
<organism evidence="2">
    <name type="scientific">Oikopleura dioica</name>
    <name type="common">Tunicate</name>
    <dbReference type="NCBI Taxonomy" id="34765"/>
    <lineage>
        <taxon>Eukaryota</taxon>
        <taxon>Metazoa</taxon>
        <taxon>Chordata</taxon>
        <taxon>Tunicata</taxon>
        <taxon>Appendicularia</taxon>
        <taxon>Copelata</taxon>
        <taxon>Oikopleuridae</taxon>
        <taxon>Oikopleura</taxon>
    </lineage>
</organism>